<reference evidence="3" key="1">
    <citation type="submission" date="2018-05" db="EMBL/GenBank/DDBJ databases">
        <authorList>
            <person name="Lanie J.A."/>
            <person name="Ng W.-L."/>
            <person name="Kazmierczak K.M."/>
            <person name="Andrzejewski T.M."/>
            <person name="Davidsen T.M."/>
            <person name="Wayne K.J."/>
            <person name="Tettelin H."/>
            <person name="Glass J.I."/>
            <person name="Rusch D."/>
            <person name="Podicherti R."/>
            <person name="Tsui H.-C.T."/>
            <person name="Winkler M.E."/>
        </authorList>
    </citation>
    <scope>NUCLEOTIDE SEQUENCE</scope>
</reference>
<feature type="domain" description="Major facilitator superfamily (MFS) profile" evidence="2">
    <location>
        <begin position="9"/>
        <end position="416"/>
    </location>
</feature>
<feature type="transmembrane region" description="Helical" evidence="1">
    <location>
        <begin position="285"/>
        <end position="306"/>
    </location>
</feature>
<keyword evidence="1" id="KW-0812">Transmembrane</keyword>
<dbReference type="InterPro" id="IPR011701">
    <property type="entry name" value="MFS"/>
</dbReference>
<accession>A0A381PBY5</accession>
<dbReference type="InterPro" id="IPR036259">
    <property type="entry name" value="MFS_trans_sf"/>
</dbReference>
<dbReference type="EMBL" id="UINC01000925">
    <property type="protein sequence ID" value="SUZ63788.1"/>
    <property type="molecule type" value="Genomic_DNA"/>
</dbReference>
<evidence type="ECO:0000256" key="1">
    <source>
        <dbReference type="SAM" id="Phobius"/>
    </source>
</evidence>
<dbReference type="InterPro" id="IPR052528">
    <property type="entry name" value="Sugar_transport-like"/>
</dbReference>
<dbReference type="PANTHER" id="PTHR23526:SF2">
    <property type="entry name" value="MAJOR FACILITATOR SUPERFAMILY (MFS) PROFILE DOMAIN-CONTAINING PROTEIN"/>
    <property type="match status" value="1"/>
</dbReference>
<feature type="transmembrane region" description="Helical" evidence="1">
    <location>
        <begin position="393"/>
        <end position="415"/>
    </location>
</feature>
<dbReference type="Gene3D" id="1.20.1250.20">
    <property type="entry name" value="MFS general substrate transporter like domains"/>
    <property type="match status" value="1"/>
</dbReference>
<feature type="transmembrane region" description="Helical" evidence="1">
    <location>
        <begin position="169"/>
        <end position="189"/>
    </location>
</feature>
<feature type="transmembrane region" description="Helical" evidence="1">
    <location>
        <begin position="104"/>
        <end position="126"/>
    </location>
</feature>
<dbReference type="AlphaFoldDB" id="A0A381PBY5"/>
<keyword evidence="1" id="KW-0472">Membrane</keyword>
<dbReference type="SUPFAM" id="SSF103473">
    <property type="entry name" value="MFS general substrate transporter"/>
    <property type="match status" value="1"/>
</dbReference>
<feature type="transmembrane region" description="Helical" evidence="1">
    <location>
        <begin position="44"/>
        <end position="67"/>
    </location>
</feature>
<evidence type="ECO:0000313" key="3">
    <source>
        <dbReference type="EMBL" id="SUZ63788.1"/>
    </source>
</evidence>
<feature type="transmembrane region" description="Helical" evidence="1">
    <location>
        <begin position="210"/>
        <end position="235"/>
    </location>
</feature>
<dbReference type="InterPro" id="IPR020846">
    <property type="entry name" value="MFS_dom"/>
</dbReference>
<gene>
    <name evidence="3" type="ORF">METZ01_LOCUS16642</name>
</gene>
<feature type="transmembrane region" description="Helical" evidence="1">
    <location>
        <begin position="146"/>
        <end position="163"/>
    </location>
</feature>
<evidence type="ECO:0000259" key="2">
    <source>
        <dbReference type="PROSITE" id="PS50850"/>
    </source>
</evidence>
<proteinExistence type="predicted"/>
<dbReference type="PROSITE" id="PS50850">
    <property type="entry name" value="MFS"/>
    <property type="match status" value="1"/>
</dbReference>
<dbReference type="GO" id="GO:0022857">
    <property type="term" value="F:transmembrane transporter activity"/>
    <property type="evidence" value="ECO:0007669"/>
    <property type="project" value="InterPro"/>
</dbReference>
<feature type="transmembrane region" description="Helical" evidence="1">
    <location>
        <begin position="312"/>
        <end position="339"/>
    </location>
</feature>
<name>A0A381PBY5_9ZZZZ</name>
<feature type="transmembrane region" description="Helical" evidence="1">
    <location>
        <begin position="79"/>
        <end position="98"/>
    </location>
</feature>
<dbReference type="PANTHER" id="PTHR23526">
    <property type="entry name" value="INTEGRAL MEMBRANE TRANSPORT PROTEIN-RELATED"/>
    <property type="match status" value="1"/>
</dbReference>
<protein>
    <recommendedName>
        <fullName evidence="2">Major facilitator superfamily (MFS) profile domain-containing protein</fullName>
    </recommendedName>
</protein>
<feature type="transmembrane region" description="Helical" evidence="1">
    <location>
        <begin position="12"/>
        <end position="38"/>
    </location>
</feature>
<dbReference type="Pfam" id="PF07690">
    <property type="entry name" value="MFS_1"/>
    <property type="match status" value="1"/>
</dbReference>
<feature type="transmembrane region" description="Helical" evidence="1">
    <location>
        <begin position="255"/>
        <end position="273"/>
    </location>
</feature>
<keyword evidence="1" id="KW-1133">Transmembrane helix</keyword>
<feature type="transmembrane region" description="Helical" evidence="1">
    <location>
        <begin position="351"/>
        <end position="373"/>
    </location>
</feature>
<sequence length="427" mass="46988">MTDSETKHAIRMILITTSLGGMSYLSFNNGLLLAYFSYLGIPSATILILLALLPLSQFVFMIPFSYLSDIYGKKLIGNFGMVLSIIGFLLMAIASVFSETYRTLVVGLGAGVFGAGSALIIGNWFALLHPIIPENIRGRFFGRLRLTWQSIGIIFTLAVIYILDQYPNLGMYQAVIGTITILMALRMIYYQRIPELDKIQPKKETFRKSFLKVLAIPEYLSFCAYCFLLTLFTGACPQIFNLIEKDVLHLSKVEMVFIGNLLVVGALAGFILGGRLVDRFGTKYVFLWCHFGFGLILFFFLCRDVFPGEVQITVGILTILFGMVQAASSIAMTSETLVLIPVENKSLATGLWFTLYSGGIGLSGVLSGQALELGLLSDSWSWFGQAMSRYDGLLMLCGAMVLLMTVTLGLIPSVIKKTPAGWIPQGS</sequence>
<organism evidence="3">
    <name type="scientific">marine metagenome</name>
    <dbReference type="NCBI Taxonomy" id="408172"/>
    <lineage>
        <taxon>unclassified sequences</taxon>
        <taxon>metagenomes</taxon>
        <taxon>ecological metagenomes</taxon>
    </lineage>
</organism>